<protein>
    <submittedName>
        <fullName evidence="1">Uncharacterized protein</fullName>
    </submittedName>
</protein>
<comment type="caution">
    <text evidence="1">The sequence shown here is derived from an EMBL/GenBank/DDBJ whole genome shotgun (WGS) entry which is preliminary data.</text>
</comment>
<dbReference type="Proteomes" id="UP001218218">
    <property type="component" value="Unassembled WGS sequence"/>
</dbReference>
<keyword evidence="2" id="KW-1185">Reference proteome</keyword>
<gene>
    <name evidence="1" type="ORF">DFH08DRAFT_897620</name>
</gene>
<reference evidence="1" key="1">
    <citation type="submission" date="2023-03" db="EMBL/GenBank/DDBJ databases">
        <title>Massive genome expansion in bonnet fungi (Mycena s.s.) driven by repeated elements and novel gene families across ecological guilds.</title>
        <authorList>
            <consortium name="Lawrence Berkeley National Laboratory"/>
            <person name="Harder C.B."/>
            <person name="Miyauchi S."/>
            <person name="Viragh M."/>
            <person name="Kuo A."/>
            <person name="Thoen E."/>
            <person name="Andreopoulos B."/>
            <person name="Lu D."/>
            <person name="Skrede I."/>
            <person name="Drula E."/>
            <person name="Henrissat B."/>
            <person name="Morin E."/>
            <person name="Kohler A."/>
            <person name="Barry K."/>
            <person name="LaButti K."/>
            <person name="Morin E."/>
            <person name="Salamov A."/>
            <person name="Lipzen A."/>
            <person name="Mereny Z."/>
            <person name="Hegedus B."/>
            <person name="Baldrian P."/>
            <person name="Stursova M."/>
            <person name="Weitz H."/>
            <person name="Taylor A."/>
            <person name="Grigoriev I.V."/>
            <person name="Nagy L.G."/>
            <person name="Martin F."/>
            <person name="Kauserud H."/>
        </authorList>
    </citation>
    <scope>NUCLEOTIDE SEQUENCE</scope>
    <source>
        <strain evidence="1">CBHHK002</strain>
    </source>
</reference>
<sequence>MQLPQFISALLPFMERVDHMFLIFDLPEEKYGHHTALVWHRPKQTYRKVVAHFGRFEKEIMNAEFLGEVRMSRPYAGDELEEDAIAADPRAGWDGCGGVKVFEALKKHRERLQGEDVAPVAVYLVKVRTKRGNLLYDGDKSHLPSGYLTFYPGKVA</sequence>
<evidence type="ECO:0000313" key="1">
    <source>
        <dbReference type="EMBL" id="KAJ7311436.1"/>
    </source>
</evidence>
<name>A0AAD6Z8E0_9AGAR</name>
<dbReference type="AlphaFoldDB" id="A0AAD6Z8E0"/>
<accession>A0AAD6Z8E0</accession>
<evidence type="ECO:0000313" key="2">
    <source>
        <dbReference type="Proteomes" id="UP001218218"/>
    </source>
</evidence>
<dbReference type="EMBL" id="JARIHO010000075">
    <property type="protein sequence ID" value="KAJ7311436.1"/>
    <property type="molecule type" value="Genomic_DNA"/>
</dbReference>
<organism evidence="1 2">
    <name type="scientific">Mycena albidolilacea</name>
    <dbReference type="NCBI Taxonomy" id="1033008"/>
    <lineage>
        <taxon>Eukaryota</taxon>
        <taxon>Fungi</taxon>
        <taxon>Dikarya</taxon>
        <taxon>Basidiomycota</taxon>
        <taxon>Agaricomycotina</taxon>
        <taxon>Agaricomycetes</taxon>
        <taxon>Agaricomycetidae</taxon>
        <taxon>Agaricales</taxon>
        <taxon>Marasmiineae</taxon>
        <taxon>Mycenaceae</taxon>
        <taxon>Mycena</taxon>
    </lineage>
</organism>
<proteinExistence type="predicted"/>